<evidence type="ECO:0000313" key="2">
    <source>
        <dbReference type="Proteomes" id="UP000757435"/>
    </source>
</evidence>
<dbReference type="EMBL" id="JAHHHD010000002">
    <property type="protein sequence ID" value="MBW4657762.1"/>
    <property type="molecule type" value="Genomic_DNA"/>
</dbReference>
<accession>A0A951Q704</accession>
<reference evidence="1" key="1">
    <citation type="submission" date="2021-05" db="EMBL/GenBank/DDBJ databases">
        <authorList>
            <person name="Pietrasiak N."/>
            <person name="Ward R."/>
            <person name="Stajich J.E."/>
            <person name="Kurbessoian T."/>
        </authorList>
    </citation>
    <scope>NUCLEOTIDE SEQUENCE</scope>
    <source>
        <strain evidence="1">UHER 2000/2452</strain>
    </source>
</reference>
<dbReference type="InterPro" id="IPR019270">
    <property type="entry name" value="DUF2283"/>
</dbReference>
<name>A0A951Q704_9CYAN</name>
<comment type="caution">
    <text evidence="1">The sequence shown here is derived from an EMBL/GenBank/DDBJ whole genome shotgun (WGS) entry which is preliminary data.</text>
</comment>
<gene>
    <name evidence="1" type="ORF">KME15_03745</name>
</gene>
<sequence>MSQPVKIWFDAEGDFLEVLFSEKPGYLRETNQDAVMERVDEAGNLLGFSVFGVSQLSRSKPLIAELLAQAS</sequence>
<protein>
    <submittedName>
        <fullName evidence="1">DUF2283 domain-containing protein</fullName>
    </submittedName>
</protein>
<dbReference type="Proteomes" id="UP000757435">
    <property type="component" value="Unassembled WGS sequence"/>
</dbReference>
<reference evidence="1" key="2">
    <citation type="journal article" date="2022" name="Microbiol. Resour. Announc.">
        <title>Metagenome Sequencing to Explore Phylogenomics of Terrestrial Cyanobacteria.</title>
        <authorList>
            <person name="Ward R.D."/>
            <person name="Stajich J.E."/>
            <person name="Johansen J.R."/>
            <person name="Huntemann M."/>
            <person name="Clum A."/>
            <person name="Foster B."/>
            <person name="Foster B."/>
            <person name="Roux S."/>
            <person name="Palaniappan K."/>
            <person name="Varghese N."/>
            <person name="Mukherjee S."/>
            <person name="Reddy T.B.K."/>
            <person name="Daum C."/>
            <person name="Copeland A."/>
            <person name="Chen I.A."/>
            <person name="Ivanova N.N."/>
            <person name="Kyrpides N.C."/>
            <person name="Shapiro N."/>
            <person name="Eloe-Fadrosh E.A."/>
            <person name="Pietrasiak N."/>
        </authorList>
    </citation>
    <scope>NUCLEOTIDE SEQUENCE</scope>
    <source>
        <strain evidence="1">UHER 2000/2452</strain>
    </source>
</reference>
<evidence type="ECO:0000313" key="1">
    <source>
        <dbReference type="EMBL" id="MBW4657762.1"/>
    </source>
</evidence>
<organism evidence="1 2">
    <name type="scientific">Drouetiella hepatica Uher 2000/2452</name>
    <dbReference type="NCBI Taxonomy" id="904376"/>
    <lineage>
        <taxon>Bacteria</taxon>
        <taxon>Bacillati</taxon>
        <taxon>Cyanobacteriota</taxon>
        <taxon>Cyanophyceae</taxon>
        <taxon>Oculatellales</taxon>
        <taxon>Oculatellaceae</taxon>
        <taxon>Drouetiella</taxon>
    </lineage>
</organism>
<dbReference type="AlphaFoldDB" id="A0A951Q704"/>
<dbReference type="Pfam" id="PF10049">
    <property type="entry name" value="DUF2283"/>
    <property type="match status" value="1"/>
</dbReference>
<proteinExistence type="predicted"/>